<evidence type="ECO:0000313" key="2">
    <source>
        <dbReference type="Proteomes" id="UP000269945"/>
    </source>
</evidence>
<dbReference type="EMBL" id="CYRY02047057">
    <property type="protein sequence ID" value="VCX42945.1"/>
    <property type="molecule type" value="Genomic_DNA"/>
</dbReference>
<accession>A0A9X9MDK0</accession>
<keyword evidence="2" id="KW-1185">Reference proteome</keyword>
<evidence type="ECO:0000313" key="1">
    <source>
        <dbReference type="EMBL" id="VCX42945.1"/>
    </source>
</evidence>
<dbReference type="AlphaFoldDB" id="A0A9X9MDK0"/>
<proteinExistence type="predicted"/>
<organism evidence="1 2">
    <name type="scientific">Gulo gulo</name>
    <name type="common">Wolverine</name>
    <name type="synonym">Gluton</name>
    <dbReference type="NCBI Taxonomy" id="48420"/>
    <lineage>
        <taxon>Eukaryota</taxon>
        <taxon>Metazoa</taxon>
        <taxon>Chordata</taxon>
        <taxon>Craniata</taxon>
        <taxon>Vertebrata</taxon>
        <taxon>Euteleostomi</taxon>
        <taxon>Mammalia</taxon>
        <taxon>Eutheria</taxon>
        <taxon>Laurasiatheria</taxon>
        <taxon>Carnivora</taxon>
        <taxon>Caniformia</taxon>
        <taxon>Musteloidea</taxon>
        <taxon>Mustelidae</taxon>
        <taxon>Guloninae</taxon>
        <taxon>Gulo</taxon>
    </lineage>
</organism>
<reference evidence="1 2" key="1">
    <citation type="submission" date="2018-10" db="EMBL/GenBank/DDBJ databases">
        <authorList>
            <person name="Ekblom R."/>
            <person name="Jareborg N."/>
        </authorList>
    </citation>
    <scope>NUCLEOTIDE SEQUENCE [LARGE SCALE GENOMIC DNA]</scope>
    <source>
        <tissue evidence="1">Muscle</tissue>
    </source>
</reference>
<comment type="caution">
    <text evidence="1">The sequence shown here is derived from an EMBL/GenBank/DDBJ whole genome shotgun (WGS) entry which is preliminary data.</text>
</comment>
<gene>
    <name evidence="1" type="ORF">BN2614_LOCUS1</name>
</gene>
<name>A0A9X9MDK0_GULGU</name>
<sequence>MLTRYFFYPMREIQARKMEDGKEKNGKKKRKSLTKRIRERCCIL</sequence>
<dbReference type="Proteomes" id="UP000269945">
    <property type="component" value="Unassembled WGS sequence"/>
</dbReference>
<protein>
    <submittedName>
        <fullName evidence="1">Uncharacterized protein</fullName>
    </submittedName>
</protein>